<reference evidence="2 3" key="1">
    <citation type="submission" date="2016-04" db="EMBL/GenBank/DDBJ databases">
        <title>A degradative enzymes factory behind the ericoid mycorrhizal symbiosis.</title>
        <authorList>
            <consortium name="DOE Joint Genome Institute"/>
            <person name="Martino E."/>
            <person name="Morin E."/>
            <person name="Grelet G."/>
            <person name="Kuo A."/>
            <person name="Kohler A."/>
            <person name="Daghino S."/>
            <person name="Barry K."/>
            <person name="Choi C."/>
            <person name="Cichocki N."/>
            <person name="Clum A."/>
            <person name="Copeland A."/>
            <person name="Hainaut M."/>
            <person name="Haridas S."/>
            <person name="Labutti K."/>
            <person name="Lindquist E."/>
            <person name="Lipzen A."/>
            <person name="Khouja H.-R."/>
            <person name="Murat C."/>
            <person name="Ohm R."/>
            <person name="Olson A."/>
            <person name="Spatafora J."/>
            <person name="Veneault-Fourrey C."/>
            <person name="Henrissat B."/>
            <person name="Grigoriev I."/>
            <person name="Martin F."/>
            <person name="Perotto S."/>
        </authorList>
    </citation>
    <scope>NUCLEOTIDE SEQUENCE [LARGE SCALE GENOMIC DNA]</scope>
    <source>
        <strain evidence="2 3">F</strain>
    </source>
</reference>
<sequence>LYLPLQGTYQEIRLLYIQPSSDPESVIECSLRTDSAEKRTARAYIALSYVWGTPTPSQTILVNNVSFSITPNLFFALRQICRMPGLGYLHCSFRWIDTLCIYQAGVLERSSQVRIMQDIYKNADIVVSWLGEEAQGS</sequence>
<proteinExistence type="predicted"/>
<organism evidence="2 3">
    <name type="scientific">Hyaloscypha variabilis (strain UAMH 11265 / GT02V1 / F)</name>
    <name type="common">Meliniomyces variabilis</name>
    <dbReference type="NCBI Taxonomy" id="1149755"/>
    <lineage>
        <taxon>Eukaryota</taxon>
        <taxon>Fungi</taxon>
        <taxon>Dikarya</taxon>
        <taxon>Ascomycota</taxon>
        <taxon>Pezizomycotina</taxon>
        <taxon>Leotiomycetes</taxon>
        <taxon>Helotiales</taxon>
        <taxon>Hyaloscyphaceae</taxon>
        <taxon>Hyaloscypha</taxon>
        <taxon>Hyaloscypha variabilis</taxon>
    </lineage>
</organism>
<evidence type="ECO:0000313" key="3">
    <source>
        <dbReference type="Proteomes" id="UP000235786"/>
    </source>
</evidence>
<accession>A0A2J6SB26</accession>
<dbReference type="InterPro" id="IPR010730">
    <property type="entry name" value="HET"/>
</dbReference>
<evidence type="ECO:0000313" key="2">
    <source>
        <dbReference type="EMBL" id="PMD47968.1"/>
    </source>
</evidence>
<gene>
    <name evidence="2" type="ORF">L207DRAFT_389480</name>
</gene>
<dbReference type="EMBL" id="KZ613938">
    <property type="protein sequence ID" value="PMD47968.1"/>
    <property type="molecule type" value="Genomic_DNA"/>
</dbReference>
<dbReference type="PANTHER" id="PTHR24148">
    <property type="entry name" value="ANKYRIN REPEAT DOMAIN-CONTAINING PROTEIN 39 HOMOLOG-RELATED"/>
    <property type="match status" value="1"/>
</dbReference>
<dbReference type="PANTHER" id="PTHR24148:SF73">
    <property type="entry name" value="HET DOMAIN PROTEIN (AFU_ORTHOLOGUE AFUA_8G01020)"/>
    <property type="match status" value="1"/>
</dbReference>
<dbReference type="AlphaFoldDB" id="A0A2J6SB26"/>
<dbReference type="OrthoDB" id="3553147at2759"/>
<dbReference type="InterPro" id="IPR052895">
    <property type="entry name" value="HetReg/Transcr_Mod"/>
</dbReference>
<name>A0A2J6SB26_HYAVF</name>
<evidence type="ECO:0000259" key="1">
    <source>
        <dbReference type="Pfam" id="PF06985"/>
    </source>
</evidence>
<dbReference type="STRING" id="1149755.A0A2J6SB26"/>
<feature type="domain" description="Heterokaryon incompatibility" evidence="1">
    <location>
        <begin position="44"/>
        <end position="135"/>
    </location>
</feature>
<feature type="non-terminal residue" evidence="2">
    <location>
        <position position="137"/>
    </location>
</feature>
<keyword evidence="3" id="KW-1185">Reference proteome</keyword>
<dbReference type="Pfam" id="PF06985">
    <property type="entry name" value="HET"/>
    <property type="match status" value="1"/>
</dbReference>
<feature type="non-terminal residue" evidence="2">
    <location>
        <position position="1"/>
    </location>
</feature>
<protein>
    <submittedName>
        <fullName evidence="2">HET-domain-containing protein</fullName>
    </submittedName>
</protein>
<dbReference type="Proteomes" id="UP000235786">
    <property type="component" value="Unassembled WGS sequence"/>
</dbReference>